<protein>
    <submittedName>
        <fullName evidence="2">Uncharacterized protein</fullName>
    </submittedName>
</protein>
<sequence length="52" mass="6227">MKNSKNIVRTFTLLLTVLRENWIFFLPKLSNIVIYVIKKITYDIILVVFILK</sequence>
<keyword evidence="3" id="KW-1185">Reference proteome</keyword>
<dbReference type="STRING" id="1121301.SAMN02745912_02642"/>
<evidence type="ECO:0000313" key="2">
    <source>
        <dbReference type="EMBL" id="SHK21483.1"/>
    </source>
</evidence>
<evidence type="ECO:0000313" key="3">
    <source>
        <dbReference type="Proteomes" id="UP000184465"/>
    </source>
</evidence>
<reference evidence="2 3" key="1">
    <citation type="submission" date="2016-11" db="EMBL/GenBank/DDBJ databases">
        <authorList>
            <person name="Jaros S."/>
            <person name="Januszkiewicz K."/>
            <person name="Wedrychowicz H."/>
        </authorList>
    </citation>
    <scope>NUCLEOTIDE SEQUENCE [LARGE SCALE GENOMIC DNA]</scope>
    <source>
        <strain evidence="2 3">DSM 15212</strain>
    </source>
</reference>
<evidence type="ECO:0000256" key="1">
    <source>
        <dbReference type="SAM" id="Phobius"/>
    </source>
</evidence>
<dbReference type="EMBL" id="FRAG01000036">
    <property type="protein sequence ID" value="SHK21483.1"/>
    <property type="molecule type" value="Genomic_DNA"/>
</dbReference>
<dbReference type="Proteomes" id="UP000184465">
    <property type="component" value="Unassembled WGS sequence"/>
</dbReference>
<dbReference type="AlphaFoldDB" id="A0A1M6QN37"/>
<proteinExistence type="predicted"/>
<keyword evidence="1" id="KW-0812">Transmembrane</keyword>
<organism evidence="2 3">
    <name type="scientific">Paramaledivibacter caminithermalis (strain DSM 15212 / CIP 107654 / DViRD3)</name>
    <name type="common">Clostridium caminithermale</name>
    <dbReference type="NCBI Taxonomy" id="1121301"/>
    <lineage>
        <taxon>Bacteria</taxon>
        <taxon>Bacillati</taxon>
        <taxon>Bacillota</taxon>
        <taxon>Clostridia</taxon>
        <taxon>Peptostreptococcales</taxon>
        <taxon>Caminicellaceae</taxon>
        <taxon>Paramaledivibacter</taxon>
    </lineage>
</organism>
<gene>
    <name evidence="2" type="ORF">SAMN02745912_02642</name>
</gene>
<feature type="transmembrane region" description="Helical" evidence="1">
    <location>
        <begin position="32"/>
        <end position="51"/>
    </location>
</feature>
<accession>A0A1M6QN37</accession>
<name>A0A1M6QN37_PARC5</name>
<keyword evidence="1" id="KW-0472">Membrane</keyword>
<keyword evidence="1" id="KW-1133">Transmembrane helix</keyword>